<gene>
    <name evidence="1" type="ordered locus">MTR_4g036475</name>
</gene>
<evidence type="ECO:0000313" key="2">
    <source>
        <dbReference type="EnsemblPlants" id="KEH29413"/>
    </source>
</evidence>
<dbReference type="EnsemblPlants" id="KEH29413">
    <property type="protein sequence ID" value="KEH29413"/>
    <property type="gene ID" value="MTR_4g036475"/>
</dbReference>
<name>A0A072UK31_MEDTR</name>
<dbReference type="AlphaFoldDB" id="A0A072UK31"/>
<dbReference type="Proteomes" id="UP000002051">
    <property type="component" value="Chromosome 4"/>
</dbReference>
<dbReference type="EMBL" id="CM001220">
    <property type="protein sequence ID" value="KEH29413.1"/>
    <property type="molecule type" value="Genomic_DNA"/>
</dbReference>
<sequence>MTVELRSKKVLAPLEVKKNIIEEKQCIVQLEEREQDPDLLSRKKGLPKKKSIILTRSCNEIFQGRLPQKKHDLESLNSIGKLPIKEARYGLGESINSTPSLLIRKIEEIQVKPSNFTLTLTYRSINKPLEVVEDAMVEADKTLETQKKTHLLQESWCSVRRTSTYPEILMMGACEHLLLLAKFMEFLLNKRKMKDDVFFLSYKPP</sequence>
<accession>A0A072UK31</accession>
<reference evidence="1 3" key="1">
    <citation type="journal article" date="2011" name="Nature">
        <title>The Medicago genome provides insight into the evolution of rhizobial symbioses.</title>
        <authorList>
            <person name="Young N.D."/>
            <person name="Debelle F."/>
            <person name="Oldroyd G.E."/>
            <person name="Geurts R."/>
            <person name="Cannon S.B."/>
            <person name="Udvardi M.K."/>
            <person name="Benedito V.A."/>
            <person name="Mayer K.F."/>
            <person name="Gouzy J."/>
            <person name="Schoof H."/>
            <person name="Van de Peer Y."/>
            <person name="Proost S."/>
            <person name="Cook D.R."/>
            <person name="Meyers B.C."/>
            <person name="Spannagl M."/>
            <person name="Cheung F."/>
            <person name="De Mita S."/>
            <person name="Krishnakumar V."/>
            <person name="Gundlach H."/>
            <person name="Zhou S."/>
            <person name="Mudge J."/>
            <person name="Bharti A.K."/>
            <person name="Murray J.D."/>
            <person name="Naoumkina M.A."/>
            <person name="Rosen B."/>
            <person name="Silverstein K.A."/>
            <person name="Tang H."/>
            <person name="Rombauts S."/>
            <person name="Zhao P.X."/>
            <person name="Zhou P."/>
            <person name="Barbe V."/>
            <person name="Bardou P."/>
            <person name="Bechner M."/>
            <person name="Bellec A."/>
            <person name="Berger A."/>
            <person name="Berges H."/>
            <person name="Bidwell S."/>
            <person name="Bisseling T."/>
            <person name="Choisne N."/>
            <person name="Couloux A."/>
            <person name="Denny R."/>
            <person name="Deshpande S."/>
            <person name="Dai X."/>
            <person name="Doyle J.J."/>
            <person name="Dudez A.M."/>
            <person name="Farmer A.D."/>
            <person name="Fouteau S."/>
            <person name="Franken C."/>
            <person name="Gibelin C."/>
            <person name="Gish J."/>
            <person name="Goldstein S."/>
            <person name="Gonzalez A.J."/>
            <person name="Green P.J."/>
            <person name="Hallab A."/>
            <person name="Hartog M."/>
            <person name="Hua A."/>
            <person name="Humphray S.J."/>
            <person name="Jeong D.H."/>
            <person name="Jing Y."/>
            <person name="Jocker A."/>
            <person name="Kenton S.M."/>
            <person name="Kim D.J."/>
            <person name="Klee K."/>
            <person name="Lai H."/>
            <person name="Lang C."/>
            <person name="Lin S."/>
            <person name="Macmil S.L."/>
            <person name="Magdelenat G."/>
            <person name="Matthews L."/>
            <person name="McCorrison J."/>
            <person name="Monaghan E.L."/>
            <person name="Mun J.H."/>
            <person name="Najar F.Z."/>
            <person name="Nicholson C."/>
            <person name="Noirot C."/>
            <person name="O'Bleness M."/>
            <person name="Paule C.R."/>
            <person name="Poulain J."/>
            <person name="Prion F."/>
            <person name="Qin B."/>
            <person name="Qu C."/>
            <person name="Retzel E.F."/>
            <person name="Riddle C."/>
            <person name="Sallet E."/>
            <person name="Samain S."/>
            <person name="Samson N."/>
            <person name="Sanders I."/>
            <person name="Saurat O."/>
            <person name="Scarpelli C."/>
            <person name="Schiex T."/>
            <person name="Segurens B."/>
            <person name="Severin A.J."/>
            <person name="Sherrier D.J."/>
            <person name="Shi R."/>
            <person name="Sims S."/>
            <person name="Singer S.R."/>
            <person name="Sinharoy S."/>
            <person name="Sterck L."/>
            <person name="Viollet A."/>
            <person name="Wang B.B."/>
            <person name="Wang K."/>
            <person name="Wang M."/>
            <person name="Wang X."/>
            <person name="Warfsmann J."/>
            <person name="Weissenbach J."/>
            <person name="White D.D."/>
            <person name="White J.D."/>
            <person name="Wiley G.B."/>
            <person name="Wincker P."/>
            <person name="Xing Y."/>
            <person name="Yang L."/>
            <person name="Yao Z."/>
            <person name="Ying F."/>
            <person name="Zhai J."/>
            <person name="Zhou L."/>
            <person name="Zuber A."/>
            <person name="Denarie J."/>
            <person name="Dixon R.A."/>
            <person name="May G.D."/>
            <person name="Schwartz D.C."/>
            <person name="Rogers J."/>
            <person name="Quetier F."/>
            <person name="Town C.D."/>
            <person name="Roe B.A."/>
        </authorList>
    </citation>
    <scope>NUCLEOTIDE SEQUENCE [LARGE SCALE GENOMIC DNA]</scope>
    <source>
        <strain evidence="1">A17</strain>
        <strain evidence="2 3">cv. Jemalong A17</strain>
    </source>
</reference>
<reference evidence="2" key="3">
    <citation type="submission" date="2015-04" db="UniProtKB">
        <authorList>
            <consortium name="EnsemblPlants"/>
        </authorList>
    </citation>
    <scope>IDENTIFICATION</scope>
    <source>
        <strain evidence="2">cv. Jemalong A17</strain>
    </source>
</reference>
<protein>
    <submittedName>
        <fullName evidence="1 2">Uncharacterized protein</fullName>
    </submittedName>
</protein>
<proteinExistence type="predicted"/>
<organism evidence="1 3">
    <name type="scientific">Medicago truncatula</name>
    <name type="common">Barrel medic</name>
    <name type="synonym">Medicago tribuloides</name>
    <dbReference type="NCBI Taxonomy" id="3880"/>
    <lineage>
        <taxon>Eukaryota</taxon>
        <taxon>Viridiplantae</taxon>
        <taxon>Streptophyta</taxon>
        <taxon>Embryophyta</taxon>
        <taxon>Tracheophyta</taxon>
        <taxon>Spermatophyta</taxon>
        <taxon>Magnoliopsida</taxon>
        <taxon>eudicotyledons</taxon>
        <taxon>Gunneridae</taxon>
        <taxon>Pentapetalae</taxon>
        <taxon>rosids</taxon>
        <taxon>fabids</taxon>
        <taxon>Fabales</taxon>
        <taxon>Fabaceae</taxon>
        <taxon>Papilionoideae</taxon>
        <taxon>50 kb inversion clade</taxon>
        <taxon>NPAAA clade</taxon>
        <taxon>Hologalegina</taxon>
        <taxon>IRL clade</taxon>
        <taxon>Trifolieae</taxon>
        <taxon>Medicago</taxon>
    </lineage>
</organism>
<evidence type="ECO:0000313" key="3">
    <source>
        <dbReference type="Proteomes" id="UP000002051"/>
    </source>
</evidence>
<keyword evidence="3" id="KW-1185">Reference proteome</keyword>
<evidence type="ECO:0000313" key="1">
    <source>
        <dbReference type="EMBL" id="KEH29413.1"/>
    </source>
</evidence>
<reference evidence="1 3" key="2">
    <citation type="journal article" date="2014" name="BMC Genomics">
        <title>An improved genome release (version Mt4.0) for the model legume Medicago truncatula.</title>
        <authorList>
            <person name="Tang H."/>
            <person name="Krishnakumar V."/>
            <person name="Bidwell S."/>
            <person name="Rosen B."/>
            <person name="Chan A."/>
            <person name="Zhou S."/>
            <person name="Gentzbittel L."/>
            <person name="Childs K.L."/>
            <person name="Yandell M."/>
            <person name="Gundlach H."/>
            <person name="Mayer K.F."/>
            <person name="Schwartz D.C."/>
            <person name="Town C.D."/>
        </authorList>
    </citation>
    <scope>GENOME REANNOTATION</scope>
    <source>
        <strain evidence="1">A17</strain>
        <strain evidence="2 3">cv. Jemalong A17</strain>
    </source>
</reference>
<dbReference type="HOGENOM" id="CLU_1339322_0_0_1"/>